<keyword evidence="6" id="KW-0812">Transmembrane</keyword>
<dbReference type="Pfam" id="PF00512">
    <property type="entry name" value="HisKA"/>
    <property type="match status" value="1"/>
</dbReference>
<keyword evidence="4" id="KW-0902">Two-component regulatory system</keyword>
<dbReference type="CDD" id="cd16922">
    <property type="entry name" value="HATPase_EvgS-ArcB-TorS-like"/>
    <property type="match status" value="1"/>
</dbReference>
<dbReference type="Gene3D" id="1.10.287.130">
    <property type="match status" value="1"/>
</dbReference>
<dbReference type="EMBL" id="BPQQ01000075">
    <property type="protein sequence ID" value="GJE03368.1"/>
    <property type="molecule type" value="Genomic_DNA"/>
</dbReference>
<dbReference type="SUPFAM" id="SSF52172">
    <property type="entry name" value="CheY-like"/>
    <property type="match status" value="1"/>
</dbReference>
<evidence type="ECO:0000259" key="7">
    <source>
        <dbReference type="PROSITE" id="PS50109"/>
    </source>
</evidence>
<dbReference type="InterPro" id="IPR036890">
    <property type="entry name" value="HATPase_C_sf"/>
</dbReference>
<dbReference type="Pfam" id="PF00072">
    <property type="entry name" value="Response_reg"/>
    <property type="match status" value="1"/>
</dbReference>
<proteinExistence type="predicted"/>
<dbReference type="PRINTS" id="PR00344">
    <property type="entry name" value="BCTRLSENSOR"/>
</dbReference>
<reference evidence="9" key="2">
    <citation type="submission" date="2021-08" db="EMBL/GenBank/DDBJ databases">
        <authorList>
            <person name="Tani A."/>
            <person name="Ola A."/>
            <person name="Ogura Y."/>
            <person name="Katsura K."/>
            <person name="Hayashi T."/>
        </authorList>
    </citation>
    <scope>NUCLEOTIDE SEQUENCE</scope>
    <source>
        <strain evidence="9">DSM 17168</strain>
    </source>
</reference>
<evidence type="ECO:0000259" key="8">
    <source>
        <dbReference type="PROSITE" id="PS50110"/>
    </source>
</evidence>
<dbReference type="PROSITE" id="PS50110">
    <property type="entry name" value="RESPONSE_REGULATORY"/>
    <property type="match status" value="1"/>
</dbReference>
<dbReference type="CDD" id="cd17546">
    <property type="entry name" value="REC_hyHK_CKI1_RcsC-like"/>
    <property type="match status" value="1"/>
</dbReference>
<dbReference type="CDD" id="cd00082">
    <property type="entry name" value="HisKA"/>
    <property type="match status" value="1"/>
</dbReference>
<keyword evidence="9" id="KW-0418">Kinase</keyword>
<protein>
    <recommendedName>
        <fullName evidence="2">histidine kinase</fullName>
        <ecNumber evidence="2">2.7.13.3</ecNumber>
    </recommendedName>
</protein>
<feature type="domain" description="Response regulatory" evidence="8">
    <location>
        <begin position="402"/>
        <end position="519"/>
    </location>
</feature>
<reference evidence="9" key="1">
    <citation type="journal article" date="2021" name="Front. Microbiol.">
        <title>Comprehensive Comparative Genomics and Phenotyping of Methylobacterium Species.</title>
        <authorList>
            <person name="Alessa O."/>
            <person name="Ogura Y."/>
            <person name="Fujitani Y."/>
            <person name="Takami H."/>
            <person name="Hayashi T."/>
            <person name="Sahin N."/>
            <person name="Tani A."/>
        </authorList>
    </citation>
    <scope>NUCLEOTIDE SEQUENCE</scope>
    <source>
        <strain evidence="9">DSM 17168</strain>
    </source>
</reference>
<accession>A0ABQ4SN98</accession>
<dbReference type="InterPro" id="IPR058544">
    <property type="entry name" value="ETR1_N"/>
</dbReference>
<comment type="caution">
    <text evidence="9">The sequence shown here is derived from an EMBL/GenBank/DDBJ whole genome shotgun (WGS) entry which is preliminary data.</text>
</comment>
<dbReference type="SMART" id="SM00388">
    <property type="entry name" value="HisKA"/>
    <property type="match status" value="1"/>
</dbReference>
<dbReference type="Proteomes" id="UP001055153">
    <property type="component" value="Unassembled WGS sequence"/>
</dbReference>
<evidence type="ECO:0000256" key="6">
    <source>
        <dbReference type="SAM" id="Phobius"/>
    </source>
</evidence>
<dbReference type="SMART" id="SM00387">
    <property type="entry name" value="HATPase_c"/>
    <property type="match status" value="1"/>
</dbReference>
<keyword evidence="6" id="KW-1133">Transmembrane helix</keyword>
<dbReference type="SMART" id="SM00448">
    <property type="entry name" value="REC"/>
    <property type="match status" value="1"/>
</dbReference>
<dbReference type="InterPro" id="IPR001789">
    <property type="entry name" value="Sig_transdc_resp-reg_receiver"/>
</dbReference>
<comment type="catalytic activity">
    <reaction evidence="1">
        <text>ATP + protein L-histidine = ADP + protein N-phospho-L-histidine.</text>
        <dbReference type="EC" id="2.7.13.3"/>
    </reaction>
</comment>
<dbReference type="Pfam" id="PF02518">
    <property type="entry name" value="HATPase_c"/>
    <property type="match status" value="1"/>
</dbReference>
<feature type="transmembrane region" description="Helical" evidence="6">
    <location>
        <begin position="66"/>
        <end position="87"/>
    </location>
</feature>
<evidence type="ECO:0000256" key="2">
    <source>
        <dbReference type="ARBA" id="ARBA00012438"/>
    </source>
</evidence>
<dbReference type="InterPro" id="IPR005467">
    <property type="entry name" value="His_kinase_dom"/>
</dbReference>
<dbReference type="Gene3D" id="3.40.50.2300">
    <property type="match status" value="1"/>
</dbReference>
<evidence type="ECO:0000256" key="3">
    <source>
        <dbReference type="ARBA" id="ARBA00022553"/>
    </source>
</evidence>
<feature type="domain" description="Histidine kinase" evidence="7">
    <location>
        <begin position="162"/>
        <end position="381"/>
    </location>
</feature>
<dbReference type="PANTHER" id="PTHR45339:SF1">
    <property type="entry name" value="HYBRID SIGNAL TRANSDUCTION HISTIDINE KINASE J"/>
    <property type="match status" value="1"/>
</dbReference>
<dbReference type="PROSITE" id="PS50109">
    <property type="entry name" value="HIS_KIN"/>
    <property type="match status" value="1"/>
</dbReference>
<dbReference type="InterPro" id="IPR011006">
    <property type="entry name" value="CheY-like_superfamily"/>
</dbReference>
<feature type="transmembrane region" description="Helical" evidence="6">
    <location>
        <begin position="32"/>
        <end position="54"/>
    </location>
</feature>
<evidence type="ECO:0000256" key="4">
    <source>
        <dbReference type="ARBA" id="ARBA00023012"/>
    </source>
</evidence>
<keyword evidence="10" id="KW-1185">Reference proteome</keyword>
<dbReference type="SUPFAM" id="SSF55874">
    <property type="entry name" value="ATPase domain of HSP90 chaperone/DNA topoisomerase II/histidine kinase"/>
    <property type="match status" value="1"/>
</dbReference>
<evidence type="ECO:0000256" key="5">
    <source>
        <dbReference type="PROSITE-ProRule" id="PRU00169"/>
    </source>
</evidence>
<dbReference type="InterPro" id="IPR036097">
    <property type="entry name" value="HisK_dim/P_sf"/>
</dbReference>
<dbReference type="Pfam" id="PF25487">
    <property type="entry name" value="ETR1_N"/>
    <property type="match status" value="1"/>
</dbReference>
<evidence type="ECO:0000313" key="10">
    <source>
        <dbReference type="Proteomes" id="UP001055153"/>
    </source>
</evidence>
<evidence type="ECO:0000313" key="9">
    <source>
        <dbReference type="EMBL" id="GJE03368.1"/>
    </source>
</evidence>
<dbReference type="GO" id="GO:0016301">
    <property type="term" value="F:kinase activity"/>
    <property type="evidence" value="ECO:0007669"/>
    <property type="project" value="UniProtKB-KW"/>
</dbReference>
<sequence>MLGDLGRIFDDGGLSPRGACLLWRPELVWPNALSDAVIGLCLVSILVALAILTARRRDIGVRGTPAGLAAFLLAAAITQFLAVWGLWEPGQGLETAARAVTAAAAVLAAALLWRRLPLAVALPSPTDWRQLRRDLAARTRERDAAVAASAAERAAKSAFLARMSHEIRTSLSSILGYTDLLLDAGIRTPEEQRRLDLIHASGSSLLAVLDGLLDIATIEAGPLVLNPVAFSPRRLAETCAATVRPAAEDLGTAVSVAVDPGVPSRLRGDEARIGRVLLNLLTNAIRAAGTGTVTVHLRAEEEAGRTWLRVAVRDSGPGIPRAQQDRLREALARADAVRPVGGSGLGLALCRRLVALMDGEIGFESFEGHGSTFWVRLPLERVPDEPPGPVRPGVEDISAAPRILLVEDMPANQELVRLILEEEGFVVDTAADGAEAVAKIRTAPYRLVLMDAQMPTMDGLTATRRIRSLEGAAGRVPIVAMTANVMPDQLDTYREAGMDDVIAKPFRRAQLMGVIAHWTLIEADGG</sequence>
<dbReference type="Gene3D" id="3.30.565.10">
    <property type="entry name" value="Histidine kinase-like ATPase, C-terminal domain"/>
    <property type="match status" value="1"/>
</dbReference>
<name>A0ABQ4SN98_9HYPH</name>
<keyword evidence="9" id="KW-0808">Transferase</keyword>
<dbReference type="PANTHER" id="PTHR45339">
    <property type="entry name" value="HYBRID SIGNAL TRANSDUCTION HISTIDINE KINASE J"/>
    <property type="match status" value="1"/>
</dbReference>
<keyword evidence="6" id="KW-0472">Membrane</keyword>
<dbReference type="SUPFAM" id="SSF47384">
    <property type="entry name" value="Homodimeric domain of signal transducing histidine kinase"/>
    <property type="match status" value="1"/>
</dbReference>
<feature type="modified residue" description="4-aspartylphosphate" evidence="5">
    <location>
        <position position="451"/>
    </location>
</feature>
<keyword evidence="3 5" id="KW-0597">Phosphoprotein</keyword>
<gene>
    <name evidence="9" type="primary">rcsC_38</name>
    <name evidence="9" type="ORF">GMJLKIPL_5322</name>
</gene>
<dbReference type="InterPro" id="IPR004358">
    <property type="entry name" value="Sig_transdc_His_kin-like_C"/>
</dbReference>
<dbReference type="InterPro" id="IPR003594">
    <property type="entry name" value="HATPase_dom"/>
</dbReference>
<organism evidence="9 10">
    <name type="scientific">Methylobacterium isbiliense</name>
    <dbReference type="NCBI Taxonomy" id="315478"/>
    <lineage>
        <taxon>Bacteria</taxon>
        <taxon>Pseudomonadati</taxon>
        <taxon>Pseudomonadota</taxon>
        <taxon>Alphaproteobacteria</taxon>
        <taxon>Hyphomicrobiales</taxon>
        <taxon>Methylobacteriaceae</taxon>
        <taxon>Methylobacterium</taxon>
    </lineage>
</organism>
<dbReference type="RefSeq" id="WP_238240768.1">
    <property type="nucleotide sequence ID" value="NZ_BPQQ01000075.1"/>
</dbReference>
<evidence type="ECO:0000256" key="1">
    <source>
        <dbReference type="ARBA" id="ARBA00000085"/>
    </source>
</evidence>
<dbReference type="EC" id="2.7.13.3" evidence="2"/>
<dbReference type="InterPro" id="IPR003661">
    <property type="entry name" value="HisK_dim/P_dom"/>
</dbReference>